<dbReference type="AlphaFoldDB" id="I0JRN5"/>
<keyword evidence="2" id="KW-1185">Reference proteome</keyword>
<dbReference type="PATRIC" id="fig|866895.3.peg.3500"/>
<organism evidence="1 2">
    <name type="scientific">Halobacillus halophilus (strain ATCC 35676 / DSM 2266 / JCM 20832 / KCTC 3685 / LMG 17431 / NBRC 102448 / NCIMB 2269)</name>
    <name type="common">Sporosarcina halophila</name>
    <dbReference type="NCBI Taxonomy" id="866895"/>
    <lineage>
        <taxon>Bacteria</taxon>
        <taxon>Bacillati</taxon>
        <taxon>Bacillota</taxon>
        <taxon>Bacilli</taxon>
        <taxon>Bacillales</taxon>
        <taxon>Bacillaceae</taxon>
        <taxon>Halobacillus</taxon>
    </lineage>
</organism>
<dbReference type="STRING" id="866895.HBHAL_4466"/>
<gene>
    <name evidence="1" type="ordered locus">HBHAL_4466</name>
</gene>
<proteinExistence type="predicted"/>
<name>I0JRN5_HALH3</name>
<dbReference type="HOGENOM" id="CLU_3344359_0_0_9"/>
<protein>
    <submittedName>
        <fullName evidence="1">Uncharacterized protein</fullName>
    </submittedName>
</protein>
<sequence length="37" mass="4223">MRQEKQIYSELGCASKGSAAFPTNGLFYFLKSLLLYF</sequence>
<evidence type="ECO:0000313" key="1">
    <source>
        <dbReference type="EMBL" id="CCG46806.1"/>
    </source>
</evidence>
<accession>I0JRN5</accession>
<dbReference type="Proteomes" id="UP000007397">
    <property type="component" value="Chromosome"/>
</dbReference>
<reference evidence="1 2" key="1">
    <citation type="journal article" date="2013" name="Environ. Microbiol.">
        <title>Chloride and organic osmolytes: a hybrid strategy to cope with elevated salinities by the moderately halophilic, chloride-dependent bacterium Halobacillus halophilus.</title>
        <authorList>
            <person name="Saum S.H."/>
            <person name="Pfeiffer F."/>
            <person name="Palm P."/>
            <person name="Rampp M."/>
            <person name="Schuster S.C."/>
            <person name="Muller V."/>
            <person name="Oesterhelt D."/>
        </authorList>
    </citation>
    <scope>NUCLEOTIDE SEQUENCE [LARGE SCALE GENOMIC DNA]</scope>
    <source>
        <strain evidence="2">ATCC 35676 / DSM 2266 / JCM 20832 / KCTC 3685 / LMG 17431 / NBRC 102448 / NCIMB 2269</strain>
    </source>
</reference>
<evidence type="ECO:0000313" key="2">
    <source>
        <dbReference type="Proteomes" id="UP000007397"/>
    </source>
</evidence>
<dbReference type="EMBL" id="HE717023">
    <property type="protein sequence ID" value="CCG46806.1"/>
    <property type="molecule type" value="Genomic_DNA"/>
</dbReference>
<dbReference type="KEGG" id="hhd:HBHAL_4466"/>